<evidence type="ECO:0000256" key="1">
    <source>
        <dbReference type="ARBA" id="ARBA00022801"/>
    </source>
</evidence>
<gene>
    <name evidence="6" type="ORF">HPS54_12130</name>
</gene>
<evidence type="ECO:0000256" key="2">
    <source>
        <dbReference type="ARBA" id="ARBA00022963"/>
    </source>
</evidence>
<evidence type="ECO:0000313" key="6">
    <source>
        <dbReference type="EMBL" id="NPE26245.1"/>
    </source>
</evidence>
<dbReference type="Pfam" id="PF19143">
    <property type="entry name" value="Omp85_2"/>
    <property type="match status" value="1"/>
</dbReference>
<keyword evidence="1" id="KW-0378">Hydrolase</keyword>
<accession>A0ABX2B6D2</accession>
<dbReference type="InterPro" id="IPR050301">
    <property type="entry name" value="NTE"/>
</dbReference>
<feature type="domain" description="PNPLA" evidence="5">
    <location>
        <begin position="1"/>
        <end position="108"/>
    </location>
</feature>
<comment type="caution">
    <text evidence="4">Lacks conserved residue(s) required for the propagation of feature annotation.</text>
</comment>
<proteinExistence type="predicted"/>
<dbReference type="InterPro" id="IPR002641">
    <property type="entry name" value="PNPLA_dom"/>
</dbReference>
<keyword evidence="7" id="KW-1185">Reference proteome</keyword>
<dbReference type="PROSITE" id="PS51635">
    <property type="entry name" value="PNPLA"/>
    <property type="match status" value="1"/>
</dbReference>
<dbReference type="InterPro" id="IPR016035">
    <property type="entry name" value="Acyl_Trfase/lysoPLipase"/>
</dbReference>
<dbReference type="PANTHER" id="PTHR14226:SF76">
    <property type="entry name" value="NTE FAMILY PROTEIN RSSA"/>
    <property type="match status" value="1"/>
</dbReference>
<reference evidence="6 7" key="1">
    <citation type="submission" date="2020-05" db="EMBL/GenBank/DDBJ databases">
        <title>Distinct polysaccharide utilization as determinants for interspecies competition between intestinal Prevotella spp.</title>
        <authorList>
            <person name="Galvez E.J.C."/>
            <person name="Iljazovic A."/>
            <person name="Strowig T."/>
        </authorList>
    </citation>
    <scope>NUCLEOTIDE SEQUENCE [LARGE SCALE GENOMIC DNA]</scope>
    <source>
        <strain evidence="6 7">PCHR</strain>
    </source>
</reference>
<protein>
    <submittedName>
        <fullName evidence="6">Patatin</fullName>
    </submittedName>
</protein>
<dbReference type="Gene3D" id="2.40.160.50">
    <property type="entry name" value="membrane protein fhac: a member of the omp85/tpsb transporter family"/>
    <property type="match status" value="1"/>
</dbReference>
<evidence type="ECO:0000256" key="4">
    <source>
        <dbReference type="PROSITE-ProRule" id="PRU01161"/>
    </source>
</evidence>
<dbReference type="InterPro" id="IPR043864">
    <property type="entry name" value="Omp85-like_dom"/>
</dbReference>
<comment type="caution">
    <text evidence="6">The sequence shown here is derived from an EMBL/GenBank/DDBJ whole genome shotgun (WGS) entry which is preliminary data.</text>
</comment>
<feature type="short sequence motif" description="DGA/G" evidence="4">
    <location>
        <begin position="95"/>
        <end position="97"/>
    </location>
</feature>
<evidence type="ECO:0000256" key="3">
    <source>
        <dbReference type="ARBA" id="ARBA00023098"/>
    </source>
</evidence>
<dbReference type="SUPFAM" id="SSF52151">
    <property type="entry name" value="FabD/lysophospholipase-like"/>
    <property type="match status" value="1"/>
</dbReference>
<dbReference type="Proteomes" id="UP000820977">
    <property type="component" value="Unassembled WGS sequence"/>
</dbReference>
<keyword evidence="3" id="KW-0443">Lipid metabolism</keyword>
<dbReference type="EMBL" id="JABKKJ010000037">
    <property type="protein sequence ID" value="NPE26245.1"/>
    <property type="molecule type" value="Genomic_DNA"/>
</dbReference>
<sequence>MLSKPITPALKDNVAAGGLIQGTNLSNLFTRLTTGYHDSIDFDSLPIPFACVATNIVDNTEYDFRNGNLATAMRASMSIPGAFTPVRLDTLVLVDGGLRNNYPADLAKHMGADIIIGVSVQGQARTADELYSGASILSQIIDVNCKNKYDENWSITDVPIKVDVKGYSATSFTKVAIDTLINRGESAAMEQWNELMKIKRSLGLPDDYMPVRKGTAGKSLMPSRFKLVAVEFDNVDDYDKRYIISKYDIGTSDSVSSGQIEKAVVAMYADLMYTDAGYSLVKKGGGYVLRITAKSKKISDIDLGVRFDTEEMVALQGSISYRVRAKLPVNLAFVARLGKRIMSRIDADVMPLRFSKIGLSYIFRHNDINMYSNGSRDYNFTYNHHSVKLRLFEAEARNVQISLGAGWDYYTFHDVLTGENAGGQELGGSRFYSYHIRTHYDSEDEWLFTTRGAKFEAGYGYYTDNFADMDGHKGISIADVMWRMSFPLGGKFAIQPMLYGRLIAGGNVPMIMRNAIGGNRFANYLEQQMPFSGVGNVEFADNMFVAFRLKGQYRMTENNYFMLFFAAAQESGKFANVFEHDPVLGCNLSYYYNTMLGPLGVTAGYSDRTRKPYLYASFGFDF</sequence>
<dbReference type="PANTHER" id="PTHR14226">
    <property type="entry name" value="NEUROPATHY TARGET ESTERASE/SWISS CHEESE D.MELANOGASTER"/>
    <property type="match status" value="1"/>
</dbReference>
<evidence type="ECO:0000313" key="7">
    <source>
        <dbReference type="Proteomes" id="UP000820977"/>
    </source>
</evidence>
<dbReference type="Gene3D" id="3.40.1090.10">
    <property type="entry name" value="Cytosolic phospholipase A2 catalytic domain"/>
    <property type="match status" value="1"/>
</dbReference>
<name>A0ABX2B6D2_9BACT</name>
<organism evidence="6 7">
    <name type="scientific">Xylanibacter caecicola</name>
    <dbReference type="NCBI Taxonomy" id="2736294"/>
    <lineage>
        <taxon>Bacteria</taxon>
        <taxon>Pseudomonadati</taxon>
        <taxon>Bacteroidota</taxon>
        <taxon>Bacteroidia</taxon>
        <taxon>Bacteroidales</taxon>
        <taxon>Prevotellaceae</taxon>
        <taxon>Xylanibacter</taxon>
    </lineage>
</organism>
<keyword evidence="2" id="KW-0442">Lipid degradation</keyword>
<dbReference type="Pfam" id="PF01734">
    <property type="entry name" value="Patatin"/>
    <property type="match status" value="1"/>
</dbReference>
<evidence type="ECO:0000259" key="5">
    <source>
        <dbReference type="PROSITE" id="PS51635"/>
    </source>
</evidence>